<evidence type="ECO:0000313" key="1">
    <source>
        <dbReference type="EMBL" id="KAF7838681.1"/>
    </source>
</evidence>
<dbReference type="Proteomes" id="UP000634136">
    <property type="component" value="Unassembled WGS sequence"/>
</dbReference>
<sequence length="90" mass="9876">MKARSGPAGDCTGTFKTPAFETVGSYDGWRRSQHITLTKHATRGWGTSRQNISKILFESLTLHLHTGECSITLGGLPKVLPRFTHPKEAP</sequence>
<protein>
    <submittedName>
        <fullName evidence="1">Uncharacterized protein</fullName>
    </submittedName>
</protein>
<organism evidence="1 2">
    <name type="scientific">Senna tora</name>
    <dbReference type="NCBI Taxonomy" id="362788"/>
    <lineage>
        <taxon>Eukaryota</taxon>
        <taxon>Viridiplantae</taxon>
        <taxon>Streptophyta</taxon>
        <taxon>Embryophyta</taxon>
        <taxon>Tracheophyta</taxon>
        <taxon>Spermatophyta</taxon>
        <taxon>Magnoliopsida</taxon>
        <taxon>eudicotyledons</taxon>
        <taxon>Gunneridae</taxon>
        <taxon>Pentapetalae</taxon>
        <taxon>rosids</taxon>
        <taxon>fabids</taxon>
        <taxon>Fabales</taxon>
        <taxon>Fabaceae</taxon>
        <taxon>Caesalpinioideae</taxon>
        <taxon>Cassia clade</taxon>
        <taxon>Senna</taxon>
    </lineage>
</organism>
<evidence type="ECO:0000313" key="2">
    <source>
        <dbReference type="Proteomes" id="UP000634136"/>
    </source>
</evidence>
<name>A0A835CEP6_9FABA</name>
<gene>
    <name evidence="1" type="ORF">G2W53_007163</name>
</gene>
<keyword evidence="2" id="KW-1185">Reference proteome</keyword>
<reference evidence="1" key="1">
    <citation type="submission" date="2020-09" db="EMBL/GenBank/DDBJ databases">
        <title>Genome-Enabled Discovery of Anthraquinone Biosynthesis in Senna tora.</title>
        <authorList>
            <person name="Kang S.-H."/>
            <person name="Pandey R.P."/>
            <person name="Lee C.-M."/>
            <person name="Sim J.-S."/>
            <person name="Jeong J.-T."/>
            <person name="Choi B.-S."/>
            <person name="Jung M."/>
            <person name="Ginzburg D."/>
            <person name="Zhao K."/>
            <person name="Won S.Y."/>
            <person name="Oh T.-J."/>
            <person name="Yu Y."/>
            <person name="Kim N.-H."/>
            <person name="Lee O.R."/>
            <person name="Lee T.-H."/>
            <person name="Bashyal P."/>
            <person name="Kim T.-S."/>
            <person name="Lee W.-H."/>
            <person name="Kawkins C."/>
            <person name="Kim C.-K."/>
            <person name="Kim J.S."/>
            <person name="Ahn B.O."/>
            <person name="Rhee S.Y."/>
            <person name="Sohng J.K."/>
        </authorList>
    </citation>
    <scope>NUCLEOTIDE SEQUENCE</scope>
    <source>
        <tissue evidence="1">Leaf</tissue>
    </source>
</reference>
<accession>A0A835CEP6</accession>
<dbReference type="EMBL" id="JAAIUW010000003">
    <property type="protein sequence ID" value="KAF7838681.1"/>
    <property type="molecule type" value="Genomic_DNA"/>
</dbReference>
<proteinExistence type="predicted"/>
<dbReference type="AlphaFoldDB" id="A0A835CEP6"/>
<comment type="caution">
    <text evidence="1">The sequence shown here is derived from an EMBL/GenBank/DDBJ whole genome shotgun (WGS) entry which is preliminary data.</text>
</comment>